<sequence length="411" mass="46562">MTHYNKIYKKVETFFGINLDYILRGGSWLGLDQVVSIIISLGLIYVFGNFLDKEVFGTYRYVLSFFGILTIATLPNMNIALITSVSRGFEGMLRKALKTRVVWGLWGTFASISIAAWNFGNGETMLGYAFLLVAAFIPFSDSLNIFTAFMKGRKLFKEQTIYSIVIRIVSAATLIGVVFFSNNLLLLLLAFFLPYVIMRVIIYFRVVKKFKPNDKKDPTVISYGKHLSFIQVMNVIINYLDNILIFHFLGPVALAGYTIALAPIKKGEQAFSIIPDLALPKFSERNLKDTKIHLMKKMLKAMAVITLGVVMYIIFIPYAFRIVLPQYTESIFYSQILSLVLLSLPFGLVYTLLQAHAKKSELYEYNVAIRIIQLTLTIVFVTLYGVIGAVIARILFKIAGLLLILMLFKRL</sequence>
<evidence type="ECO:0000256" key="2">
    <source>
        <dbReference type="ARBA" id="ARBA00022475"/>
    </source>
</evidence>
<keyword evidence="3 6" id="KW-0812">Transmembrane</keyword>
<dbReference type="Pfam" id="PF01943">
    <property type="entry name" value="Polysacc_synt"/>
    <property type="match status" value="1"/>
</dbReference>
<feature type="transmembrane region" description="Helical" evidence="6">
    <location>
        <begin position="125"/>
        <end position="149"/>
    </location>
</feature>
<dbReference type="PANTHER" id="PTHR30250">
    <property type="entry name" value="PST FAMILY PREDICTED COLANIC ACID TRANSPORTER"/>
    <property type="match status" value="1"/>
</dbReference>
<evidence type="ECO:0000256" key="5">
    <source>
        <dbReference type="ARBA" id="ARBA00023136"/>
    </source>
</evidence>
<organism evidence="7 8">
    <name type="scientific">Candidatus Harrisonbacteria bacterium CG10_big_fil_rev_8_21_14_0_10_42_17</name>
    <dbReference type="NCBI Taxonomy" id="1974584"/>
    <lineage>
        <taxon>Bacteria</taxon>
        <taxon>Candidatus Harrisoniibacteriota</taxon>
    </lineage>
</organism>
<evidence type="ECO:0000256" key="6">
    <source>
        <dbReference type="SAM" id="Phobius"/>
    </source>
</evidence>
<reference evidence="8" key="1">
    <citation type="submission" date="2017-09" db="EMBL/GenBank/DDBJ databases">
        <title>Depth-based differentiation of microbial function through sediment-hosted aquifers and enrichment of novel symbionts in the deep terrestrial subsurface.</title>
        <authorList>
            <person name="Probst A.J."/>
            <person name="Ladd B."/>
            <person name="Jarett J.K."/>
            <person name="Geller-Mcgrath D.E."/>
            <person name="Sieber C.M.K."/>
            <person name="Emerson J.B."/>
            <person name="Anantharaman K."/>
            <person name="Thomas B.C."/>
            <person name="Malmstrom R."/>
            <person name="Stieglmeier M."/>
            <person name="Klingl A."/>
            <person name="Woyke T."/>
            <person name="Ryan C.M."/>
            <person name="Banfield J.F."/>
        </authorList>
    </citation>
    <scope>NUCLEOTIDE SEQUENCE [LARGE SCALE GENOMIC DNA]</scope>
</reference>
<feature type="transmembrane region" description="Helical" evidence="6">
    <location>
        <begin position="301"/>
        <end position="320"/>
    </location>
</feature>
<evidence type="ECO:0000313" key="8">
    <source>
        <dbReference type="Proteomes" id="UP000228635"/>
    </source>
</evidence>
<dbReference type="AlphaFoldDB" id="A0A2M6WIL2"/>
<feature type="transmembrane region" description="Helical" evidence="6">
    <location>
        <begin position="161"/>
        <end position="180"/>
    </location>
</feature>
<dbReference type="Proteomes" id="UP000228635">
    <property type="component" value="Unassembled WGS sequence"/>
</dbReference>
<evidence type="ECO:0000256" key="4">
    <source>
        <dbReference type="ARBA" id="ARBA00022989"/>
    </source>
</evidence>
<evidence type="ECO:0000256" key="3">
    <source>
        <dbReference type="ARBA" id="ARBA00022692"/>
    </source>
</evidence>
<proteinExistence type="predicted"/>
<feature type="transmembrane region" description="Helical" evidence="6">
    <location>
        <begin position="243"/>
        <end position="264"/>
    </location>
</feature>
<accession>A0A2M6WIL2</accession>
<name>A0A2M6WIL2_9BACT</name>
<feature type="transmembrane region" description="Helical" evidence="6">
    <location>
        <begin position="186"/>
        <end position="207"/>
    </location>
</feature>
<comment type="caution">
    <text evidence="7">The sequence shown here is derived from an EMBL/GenBank/DDBJ whole genome shotgun (WGS) entry which is preliminary data.</text>
</comment>
<dbReference type="PANTHER" id="PTHR30250:SF11">
    <property type="entry name" value="O-ANTIGEN TRANSPORTER-RELATED"/>
    <property type="match status" value="1"/>
</dbReference>
<dbReference type="InterPro" id="IPR050833">
    <property type="entry name" value="Poly_Biosynth_Transport"/>
</dbReference>
<keyword evidence="4 6" id="KW-1133">Transmembrane helix</keyword>
<protein>
    <recommendedName>
        <fullName evidence="9">Polysaccharide biosynthesis protein C-terminal domain-containing protein</fullName>
    </recommendedName>
</protein>
<keyword evidence="5 6" id="KW-0472">Membrane</keyword>
<feature type="transmembrane region" description="Helical" evidence="6">
    <location>
        <begin position="332"/>
        <end position="353"/>
    </location>
</feature>
<dbReference type="InterPro" id="IPR002797">
    <property type="entry name" value="Polysacc_synth"/>
</dbReference>
<evidence type="ECO:0008006" key="9">
    <source>
        <dbReference type="Google" id="ProtNLM"/>
    </source>
</evidence>
<feature type="transmembrane region" description="Helical" evidence="6">
    <location>
        <begin position="365"/>
        <end position="384"/>
    </location>
</feature>
<evidence type="ECO:0000313" key="7">
    <source>
        <dbReference type="EMBL" id="PIT92574.1"/>
    </source>
</evidence>
<feature type="transmembrane region" description="Helical" evidence="6">
    <location>
        <begin position="59"/>
        <end position="81"/>
    </location>
</feature>
<feature type="transmembrane region" description="Helical" evidence="6">
    <location>
        <begin position="21"/>
        <end position="47"/>
    </location>
</feature>
<gene>
    <name evidence="7" type="ORF">COU08_01775</name>
</gene>
<feature type="transmembrane region" description="Helical" evidence="6">
    <location>
        <begin position="390"/>
        <end position="408"/>
    </location>
</feature>
<dbReference type="EMBL" id="PFBA01000014">
    <property type="protein sequence ID" value="PIT92574.1"/>
    <property type="molecule type" value="Genomic_DNA"/>
</dbReference>
<evidence type="ECO:0000256" key="1">
    <source>
        <dbReference type="ARBA" id="ARBA00004651"/>
    </source>
</evidence>
<feature type="transmembrane region" description="Helical" evidence="6">
    <location>
        <begin position="101"/>
        <end position="119"/>
    </location>
</feature>
<keyword evidence="2" id="KW-1003">Cell membrane</keyword>
<comment type="subcellular location">
    <subcellularLocation>
        <location evidence="1">Cell membrane</location>
        <topology evidence="1">Multi-pass membrane protein</topology>
    </subcellularLocation>
</comment>
<dbReference type="GO" id="GO:0005886">
    <property type="term" value="C:plasma membrane"/>
    <property type="evidence" value="ECO:0007669"/>
    <property type="project" value="UniProtKB-SubCell"/>
</dbReference>